<dbReference type="Proteomes" id="UP000077875">
    <property type="component" value="Chromosome"/>
</dbReference>
<dbReference type="GO" id="GO:0102130">
    <property type="term" value="F:malonyl-CoA methyltransferase activity"/>
    <property type="evidence" value="ECO:0007669"/>
    <property type="project" value="UniProtKB-EC"/>
</dbReference>
<dbReference type="KEGG" id="haa:A5892_09985"/>
<comment type="pathway">
    <text evidence="2 8">Cofactor biosynthesis; biotin biosynthesis.</text>
</comment>
<dbReference type="HAMAP" id="MF_00835">
    <property type="entry name" value="BioC"/>
    <property type="match status" value="1"/>
</dbReference>
<dbReference type="RefSeq" id="WP_064122680.1">
    <property type="nucleotide sequence ID" value="NZ_CP015243.1"/>
</dbReference>
<organism evidence="10 11">
    <name type="scientific">Halotalea alkalilenta</name>
    <dbReference type="NCBI Taxonomy" id="376489"/>
    <lineage>
        <taxon>Bacteria</taxon>
        <taxon>Pseudomonadati</taxon>
        <taxon>Pseudomonadota</taxon>
        <taxon>Gammaproteobacteria</taxon>
        <taxon>Oceanospirillales</taxon>
        <taxon>Halomonadaceae</taxon>
        <taxon>Halotalea</taxon>
    </lineage>
</organism>
<dbReference type="UniPathway" id="UPA00078"/>
<keyword evidence="5 8" id="KW-0808">Transferase</keyword>
<dbReference type="InterPro" id="IPR011814">
    <property type="entry name" value="BioC"/>
</dbReference>
<reference evidence="10 11" key="1">
    <citation type="submission" date="2016-04" db="EMBL/GenBank/DDBJ databases">
        <title>Complete Genome Sequence of Halotalea alkalilenta IHB B 13600.</title>
        <authorList>
            <person name="Swarnkar M.K."/>
            <person name="Sharma A."/>
            <person name="Kaushal K."/>
            <person name="Soni R."/>
            <person name="Rana S."/>
            <person name="Singh A.K."/>
            <person name="Gulati A."/>
        </authorList>
    </citation>
    <scope>NUCLEOTIDE SEQUENCE [LARGE SCALE GENOMIC DNA]</scope>
    <source>
        <strain evidence="10 11">IHB B 13600</strain>
    </source>
</reference>
<accession>A0A172YEU5</accession>
<proteinExistence type="inferred from homology"/>
<dbReference type="GO" id="GO:0010340">
    <property type="term" value="F:carboxyl-O-methyltransferase activity"/>
    <property type="evidence" value="ECO:0007669"/>
    <property type="project" value="UniProtKB-UniRule"/>
</dbReference>
<evidence type="ECO:0000256" key="7">
    <source>
        <dbReference type="ARBA" id="ARBA00022756"/>
    </source>
</evidence>
<keyword evidence="4 8" id="KW-0489">Methyltransferase</keyword>
<dbReference type="AlphaFoldDB" id="A0A172YEU5"/>
<evidence type="ECO:0000256" key="5">
    <source>
        <dbReference type="ARBA" id="ARBA00022679"/>
    </source>
</evidence>
<dbReference type="STRING" id="376489.A5892_09985"/>
<dbReference type="EC" id="2.1.1.197" evidence="3 8"/>
<feature type="domain" description="Methyltransferase type 11" evidence="9">
    <location>
        <begin position="59"/>
        <end position="153"/>
    </location>
</feature>
<dbReference type="PANTHER" id="PTHR13090">
    <property type="entry name" value="ARGININE-HYDROXYLASE NDUFAF5, MITOCHONDRIAL"/>
    <property type="match status" value="1"/>
</dbReference>
<comment type="similarity">
    <text evidence="8">Belongs to the methyltransferase superfamily.</text>
</comment>
<keyword evidence="11" id="KW-1185">Reference proteome</keyword>
<evidence type="ECO:0000259" key="9">
    <source>
        <dbReference type="Pfam" id="PF08241"/>
    </source>
</evidence>
<dbReference type="PANTHER" id="PTHR13090:SF1">
    <property type="entry name" value="ARGININE-HYDROXYLASE NDUFAF5, MITOCHONDRIAL"/>
    <property type="match status" value="1"/>
</dbReference>
<protein>
    <recommendedName>
        <fullName evidence="3 8">Malonyl-[acyl-carrier protein] O-methyltransferase</fullName>
        <shortName evidence="8">Malonyl-ACP O-methyltransferase</shortName>
        <ecNumber evidence="3 8">2.1.1.197</ecNumber>
    </recommendedName>
    <alternativeName>
        <fullName evidence="8">Biotin synthesis protein BioC</fullName>
    </alternativeName>
</protein>
<evidence type="ECO:0000256" key="4">
    <source>
        <dbReference type="ARBA" id="ARBA00022603"/>
    </source>
</evidence>
<comment type="catalytic activity">
    <reaction evidence="1 8">
        <text>malonyl-[ACP] + S-adenosyl-L-methionine = malonyl-[ACP] methyl ester + S-adenosyl-L-homocysteine</text>
        <dbReference type="Rhea" id="RHEA:17105"/>
        <dbReference type="Rhea" id="RHEA-COMP:9623"/>
        <dbReference type="Rhea" id="RHEA-COMP:9954"/>
        <dbReference type="ChEBI" id="CHEBI:57856"/>
        <dbReference type="ChEBI" id="CHEBI:59789"/>
        <dbReference type="ChEBI" id="CHEBI:78449"/>
        <dbReference type="ChEBI" id="CHEBI:78845"/>
        <dbReference type="EC" id="2.1.1.197"/>
    </reaction>
</comment>
<evidence type="ECO:0000313" key="11">
    <source>
        <dbReference type="Proteomes" id="UP000077875"/>
    </source>
</evidence>
<name>A0A172YEU5_9GAMM</name>
<evidence type="ECO:0000256" key="6">
    <source>
        <dbReference type="ARBA" id="ARBA00022691"/>
    </source>
</evidence>
<dbReference type="InterPro" id="IPR050602">
    <property type="entry name" value="Malonyl-ACP_OMT"/>
</dbReference>
<dbReference type="InterPro" id="IPR013216">
    <property type="entry name" value="Methyltransf_11"/>
</dbReference>
<gene>
    <name evidence="8" type="primary">bioC</name>
    <name evidence="10" type="ORF">A5892_09985</name>
</gene>
<dbReference type="GO" id="GO:0008757">
    <property type="term" value="F:S-adenosylmethionine-dependent methyltransferase activity"/>
    <property type="evidence" value="ECO:0007669"/>
    <property type="project" value="InterPro"/>
</dbReference>
<evidence type="ECO:0000256" key="1">
    <source>
        <dbReference type="ARBA" id="ARBA00000852"/>
    </source>
</evidence>
<evidence type="ECO:0000313" key="10">
    <source>
        <dbReference type="EMBL" id="ANF57753.1"/>
    </source>
</evidence>
<evidence type="ECO:0000256" key="2">
    <source>
        <dbReference type="ARBA" id="ARBA00004746"/>
    </source>
</evidence>
<keyword evidence="6 8" id="KW-0949">S-adenosyl-L-methionine</keyword>
<dbReference type="GO" id="GO:0009102">
    <property type="term" value="P:biotin biosynthetic process"/>
    <property type="evidence" value="ECO:0007669"/>
    <property type="project" value="UniProtKB-UniRule"/>
</dbReference>
<evidence type="ECO:0000256" key="8">
    <source>
        <dbReference type="HAMAP-Rule" id="MF_00835"/>
    </source>
</evidence>
<sequence>MTLPAAHPRASADKRRIGACFAAAAASYDHAAALQREIGLALLDELSGHAAMPPGGRCLDLGCGTGFILDQLAARGVAVRDLLGADLAMPMLEQGRRRQPGARWLCADAERLPFNDRSFGLIISNLAVQWLDGLERFLAEAARTLRPGGWLAFTTLGSQTLAEFERLCRDVAQPSRVNRFITKDKLNASLERAPLRLEAQRRSRHVRCYPNAWALMRELKQLGAHHLAYPTHLHARAAGLGGRAGLVALERLAGLRYPEGVPASYDTHFIILRKPG</sequence>
<dbReference type="SUPFAM" id="SSF53335">
    <property type="entry name" value="S-adenosyl-L-methionine-dependent methyltransferases"/>
    <property type="match status" value="1"/>
</dbReference>
<comment type="function">
    <text evidence="8">Converts the free carboxyl group of a malonyl-thioester to its methyl ester by transfer of a methyl group from S-adenosyl-L-methionine (SAM). It allows to synthesize pimeloyl-ACP via the fatty acid synthetic pathway.</text>
</comment>
<evidence type="ECO:0000256" key="3">
    <source>
        <dbReference type="ARBA" id="ARBA00012327"/>
    </source>
</evidence>
<dbReference type="CDD" id="cd02440">
    <property type="entry name" value="AdoMet_MTases"/>
    <property type="match status" value="1"/>
</dbReference>
<dbReference type="Gene3D" id="3.40.50.150">
    <property type="entry name" value="Vaccinia Virus protein VP39"/>
    <property type="match status" value="1"/>
</dbReference>
<dbReference type="InterPro" id="IPR029063">
    <property type="entry name" value="SAM-dependent_MTases_sf"/>
</dbReference>
<keyword evidence="7 8" id="KW-0093">Biotin biosynthesis</keyword>
<dbReference type="Pfam" id="PF08241">
    <property type="entry name" value="Methyltransf_11"/>
    <property type="match status" value="1"/>
</dbReference>
<dbReference type="GO" id="GO:0032259">
    <property type="term" value="P:methylation"/>
    <property type="evidence" value="ECO:0007669"/>
    <property type="project" value="UniProtKB-KW"/>
</dbReference>
<dbReference type="EMBL" id="CP015243">
    <property type="protein sequence ID" value="ANF57753.1"/>
    <property type="molecule type" value="Genomic_DNA"/>
</dbReference>